<feature type="compositionally biased region" description="Basic and acidic residues" evidence="1">
    <location>
        <begin position="34"/>
        <end position="47"/>
    </location>
</feature>
<organism evidence="2 3">
    <name type="scientific">Pleurodeles waltl</name>
    <name type="common">Iberian ribbed newt</name>
    <dbReference type="NCBI Taxonomy" id="8319"/>
    <lineage>
        <taxon>Eukaryota</taxon>
        <taxon>Metazoa</taxon>
        <taxon>Chordata</taxon>
        <taxon>Craniata</taxon>
        <taxon>Vertebrata</taxon>
        <taxon>Euteleostomi</taxon>
        <taxon>Amphibia</taxon>
        <taxon>Batrachia</taxon>
        <taxon>Caudata</taxon>
        <taxon>Salamandroidea</taxon>
        <taxon>Salamandridae</taxon>
        <taxon>Pleurodelinae</taxon>
        <taxon>Pleurodeles</taxon>
    </lineage>
</organism>
<dbReference type="Proteomes" id="UP001066276">
    <property type="component" value="Chromosome 11"/>
</dbReference>
<feature type="region of interest" description="Disordered" evidence="1">
    <location>
        <begin position="1"/>
        <end position="70"/>
    </location>
</feature>
<gene>
    <name evidence="2" type="ORF">NDU88_006816</name>
</gene>
<evidence type="ECO:0000313" key="3">
    <source>
        <dbReference type="Proteomes" id="UP001066276"/>
    </source>
</evidence>
<evidence type="ECO:0000256" key="1">
    <source>
        <dbReference type="SAM" id="MobiDB-lite"/>
    </source>
</evidence>
<name>A0AAV7LTP0_PLEWA</name>
<dbReference type="AlphaFoldDB" id="A0AAV7LTP0"/>
<proteinExistence type="predicted"/>
<comment type="caution">
    <text evidence="2">The sequence shown here is derived from an EMBL/GenBank/DDBJ whole genome shotgun (WGS) entry which is preliminary data.</text>
</comment>
<sequence length="210" mass="21138">MAIKCEAPPALVGAPTSPHLNPAAALQAPRSGLRSRERPSRAVEGEARLPAPPGRGAALHRSTCDGDRSRAPGVFVERSGCQRGDVNSGAGEAALVPLLWGPASRAATLSGGCTRLDTSCTPGGGRLTSLARLSVPLGRGPLYALGAGVRAEAAFPTGASVAALVPLLCDPALGAASWGYPGALHVKTDPCGPDQVTAWQKGGKGKKKAE</sequence>
<dbReference type="EMBL" id="JANPWB010000015">
    <property type="protein sequence ID" value="KAJ1093724.1"/>
    <property type="molecule type" value="Genomic_DNA"/>
</dbReference>
<accession>A0AAV7LTP0</accession>
<protein>
    <submittedName>
        <fullName evidence="2">Uncharacterized protein</fullName>
    </submittedName>
</protein>
<evidence type="ECO:0000313" key="2">
    <source>
        <dbReference type="EMBL" id="KAJ1093724.1"/>
    </source>
</evidence>
<keyword evidence="3" id="KW-1185">Reference proteome</keyword>
<reference evidence="2" key="1">
    <citation type="journal article" date="2022" name="bioRxiv">
        <title>Sequencing and chromosome-scale assembly of the giantPleurodeles waltlgenome.</title>
        <authorList>
            <person name="Brown T."/>
            <person name="Elewa A."/>
            <person name="Iarovenko S."/>
            <person name="Subramanian E."/>
            <person name="Araus A.J."/>
            <person name="Petzold A."/>
            <person name="Susuki M."/>
            <person name="Suzuki K.-i.T."/>
            <person name="Hayashi T."/>
            <person name="Toyoda A."/>
            <person name="Oliveira C."/>
            <person name="Osipova E."/>
            <person name="Leigh N.D."/>
            <person name="Simon A."/>
            <person name="Yun M.H."/>
        </authorList>
    </citation>
    <scope>NUCLEOTIDE SEQUENCE</scope>
    <source>
        <strain evidence="2">20211129_DDA</strain>
        <tissue evidence="2">Liver</tissue>
    </source>
</reference>